<dbReference type="Gene3D" id="2.120.10.80">
    <property type="entry name" value="Kelch-type beta propeller"/>
    <property type="match status" value="1"/>
</dbReference>
<accession>A0A087HQM7</accession>
<dbReference type="PANTHER" id="PTHR24414:SF44">
    <property type="entry name" value="F-BOX DOMAIN-CONTAINING PROTEIN"/>
    <property type="match status" value="1"/>
</dbReference>
<dbReference type="SUPFAM" id="SSF117281">
    <property type="entry name" value="Kelch motif"/>
    <property type="match status" value="1"/>
</dbReference>
<dbReference type="SMART" id="SM00256">
    <property type="entry name" value="FBOX"/>
    <property type="match status" value="1"/>
</dbReference>
<dbReference type="GO" id="GO:0005634">
    <property type="term" value="C:nucleus"/>
    <property type="evidence" value="ECO:0007669"/>
    <property type="project" value="EnsemblPlants"/>
</dbReference>
<reference evidence="3" key="1">
    <citation type="journal article" date="2015" name="Nat. Plants">
        <title>Genome expansion of Arabis alpina linked with retrotransposition and reduced symmetric DNA methylation.</title>
        <authorList>
            <person name="Willing E.M."/>
            <person name="Rawat V."/>
            <person name="Mandakova T."/>
            <person name="Maumus F."/>
            <person name="James G.V."/>
            <person name="Nordstroem K.J."/>
            <person name="Becker C."/>
            <person name="Warthmann N."/>
            <person name="Chica C."/>
            <person name="Szarzynska B."/>
            <person name="Zytnicki M."/>
            <person name="Albani M.C."/>
            <person name="Kiefer C."/>
            <person name="Bergonzi S."/>
            <person name="Castaings L."/>
            <person name="Mateos J.L."/>
            <person name="Berns M.C."/>
            <person name="Bujdoso N."/>
            <person name="Piofczyk T."/>
            <person name="de Lorenzo L."/>
            <person name="Barrero-Sicilia C."/>
            <person name="Mateos I."/>
            <person name="Piednoel M."/>
            <person name="Hagmann J."/>
            <person name="Chen-Min-Tao R."/>
            <person name="Iglesias-Fernandez R."/>
            <person name="Schuster S.C."/>
            <person name="Alonso-Blanco C."/>
            <person name="Roudier F."/>
            <person name="Carbonero P."/>
            <person name="Paz-Ares J."/>
            <person name="Davis S.J."/>
            <person name="Pecinka A."/>
            <person name="Quesneville H."/>
            <person name="Colot V."/>
            <person name="Lysak M.A."/>
            <person name="Weigel D."/>
            <person name="Coupland G."/>
            <person name="Schneeberger K."/>
        </authorList>
    </citation>
    <scope>NUCLEOTIDE SEQUENCE [LARGE SCALE GENOMIC DNA]</scope>
    <source>
        <strain evidence="3">cv. Pajares</strain>
    </source>
</reference>
<dbReference type="Proteomes" id="UP000029120">
    <property type="component" value="Chromosome 1"/>
</dbReference>
<dbReference type="Gene3D" id="1.20.1280.50">
    <property type="match status" value="1"/>
</dbReference>
<evidence type="ECO:0000313" key="3">
    <source>
        <dbReference type="Proteomes" id="UP000029120"/>
    </source>
</evidence>
<dbReference type="InterPro" id="IPR001810">
    <property type="entry name" value="F-box_dom"/>
</dbReference>
<dbReference type="InterPro" id="IPR015915">
    <property type="entry name" value="Kelch-typ_b-propeller"/>
</dbReference>
<dbReference type="InterPro" id="IPR050354">
    <property type="entry name" value="F-box/kelch-repeat_ARATH"/>
</dbReference>
<dbReference type="Pfam" id="PF12937">
    <property type="entry name" value="F-box-like"/>
    <property type="match status" value="1"/>
</dbReference>
<dbReference type="OMA" id="RCESMPR"/>
<keyword evidence="3" id="KW-1185">Reference proteome</keyword>
<dbReference type="CDD" id="cd09917">
    <property type="entry name" value="F-box_SF"/>
    <property type="match status" value="1"/>
</dbReference>
<dbReference type="InterPro" id="IPR036047">
    <property type="entry name" value="F-box-like_dom_sf"/>
</dbReference>
<evidence type="ECO:0000259" key="1">
    <source>
        <dbReference type="SMART" id="SM00256"/>
    </source>
</evidence>
<sequence length="392" mass="44399">MDNFQQMEKKNINGDIIIKEDEEQSSSSSINGDILVSILSFLPLLDLISASQVSKSWNRAVFFSLHRLKSIPWLFIYNQRNFPPYTMATTSMTYDPISNHWIKLKTESPYQHISVIRSSHSTLLYALSPAKFSFSIDAFHLIWRHVAPLRVWRVDPIVAVIGSRLVIAGGVNEFEDDRLAVELFDLDNGNEWERCESMPEFLYGSGSSTWLSVAVSFEKMYVTEKRSGLACCFDLETRSWTNLLDLCPGEDCRVYSRVIGFVGDRLIMAGITGDEDNPTGIEFWEVEMMRSIGSMPKECFDKLRGIGGSDWPLTSITMNAVGDMVYVYDTTVVGDIVAAEMEDGKLCKWRSLRNADAKWNKSHAVEKRIVACSIVDFSDLTRAFKDNLSFST</sequence>
<dbReference type="eggNOG" id="ENOG502RB6E">
    <property type="taxonomic scope" value="Eukaryota"/>
</dbReference>
<dbReference type="OrthoDB" id="1854110at2759"/>
<proteinExistence type="predicted"/>
<dbReference type="EMBL" id="CM002869">
    <property type="protein sequence ID" value="KFK44429.1"/>
    <property type="molecule type" value="Genomic_DNA"/>
</dbReference>
<protein>
    <recommendedName>
        <fullName evidence="1">F-box domain-containing protein</fullName>
    </recommendedName>
</protein>
<dbReference type="PANTHER" id="PTHR24414">
    <property type="entry name" value="F-BOX/KELCH-REPEAT PROTEIN SKIP4"/>
    <property type="match status" value="1"/>
</dbReference>
<gene>
    <name evidence="2" type="ordered locus">AALP_Aa1g255400</name>
</gene>
<dbReference type="SUPFAM" id="SSF81383">
    <property type="entry name" value="F-box domain"/>
    <property type="match status" value="1"/>
</dbReference>
<evidence type="ECO:0000313" key="2">
    <source>
        <dbReference type="EMBL" id="KFK44429.1"/>
    </source>
</evidence>
<dbReference type="AlphaFoldDB" id="A0A087HQM7"/>
<dbReference type="GO" id="GO:0005829">
    <property type="term" value="C:cytosol"/>
    <property type="evidence" value="ECO:0007669"/>
    <property type="project" value="EnsemblPlants"/>
</dbReference>
<name>A0A087HQM7_ARAAL</name>
<dbReference type="Gramene" id="KFK44429">
    <property type="protein sequence ID" value="KFK44429"/>
    <property type="gene ID" value="AALP_AA1G255400"/>
</dbReference>
<organism evidence="2 3">
    <name type="scientific">Arabis alpina</name>
    <name type="common">Alpine rock-cress</name>
    <dbReference type="NCBI Taxonomy" id="50452"/>
    <lineage>
        <taxon>Eukaryota</taxon>
        <taxon>Viridiplantae</taxon>
        <taxon>Streptophyta</taxon>
        <taxon>Embryophyta</taxon>
        <taxon>Tracheophyta</taxon>
        <taxon>Spermatophyta</taxon>
        <taxon>Magnoliopsida</taxon>
        <taxon>eudicotyledons</taxon>
        <taxon>Gunneridae</taxon>
        <taxon>Pentapetalae</taxon>
        <taxon>rosids</taxon>
        <taxon>malvids</taxon>
        <taxon>Brassicales</taxon>
        <taxon>Brassicaceae</taxon>
        <taxon>Arabideae</taxon>
        <taxon>Arabis</taxon>
    </lineage>
</organism>
<feature type="domain" description="F-box" evidence="1">
    <location>
        <begin position="30"/>
        <end position="70"/>
    </location>
</feature>
<dbReference type="GO" id="GO:0043161">
    <property type="term" value="P:proteasome-mediated ubiquitin-dependent protein catabolic process"/>
    <property type="evidence" value="ECO:0007669"/>
    <property type="project" value="EnsemblPlants"/>
</dbReference>